<dbReference type="PaxDb" id="768679-TTX_1796"/>
<sequence length="168" mass="19321">MSEFVKPIYARAFFNMDSTGLVTQFMVFYYSDPKAYYAGLSREELEEELETARENMQAFLDEEVIKINGERVRARVVRVDLGLMTINLAHMTFLIDFKGNLKRGLNVYEDIYEEEVAEYPYEFLWRFPGRIVRATVAGRLTVEGGVLHVKVPAGTKVGGSERVEFLLD</sequence>
<organism evidence="1 2">
    <name type="scientific">Thermoproteus tenax (strain ATCC 35583 / DSM 2078 / JCM 9277 / NBRC 100435 / Kra 1)</name>
    <dbReference type="NCBI Taxonomy" id="768679"/>
    <lineage>
        <taxon>Archaea</taxon>
        <taxon>Thermoproteota</taxon>
        <taxon>Thermoprotei</taxon>
        <taxon>Thermoproteales</taxon>
        <taxon>Thermoproteaceae</taxon>
        <taxon>Thermoproteus</taxon>
    </lineage>
</organism>
<dbReference type="EMBL" id="FN869859">
    <property type="protein sequence ID" value="CCC82416.1"/>
    <property type="molecule type" value="Genomic_DNA"/>
</dbReference>
<protein>
    <submittedName>
        <fullName evidence="1">Uncharacterized protein</fullName>
    </submittedName>
</protein>
<dbReference type="AlphaFoldDB" id="G4RLH1"/>
<reference evidence="1 2" key="1">
    <citation type="journal article" date="2011" name="PLoS ONE">
        <title>The complete genome sequence of Thermoproteus tenax: a physiologically versatile member of the Crenarchaeota.</title>
        <authorList>
            <person name="Siebers B."/>
            <person name="Zaparty M."/>
            <person name="Raddatz G."/>
            <person name="Tjaden B."/>
            <person name="Albers S.V."/>
            <person name="Bell S.D."/>
            <person name="Blombach F."/>
            <person name="Kletzin A."/>
            <person name="Kyrpides N."/>
            <person name="Lanz C."/>
            <person name="Plagens A."/>
            <person name="Rampp M."/>
            <person name="Rosinus A."/>
            <person name="von Jan M."/>
            <person name="Makarova K.S."/>
            <person name="Klenk H.P."/>
            <person name="Schuster S.C."/>
            <person name="Hensel R."/>
        </authorList>
    </citation>
    <scope>NUCLEOTIDE SEQUENCE [LARGE SCALE GENOMIC DNA]</scope>
    <source>
        <strain evidence="2">ATCC 35583 / DSM 2078 / JCM 9277 / NBRC 100435 / Kra 1</strain>
    </source>
</reference>
<dbReference type="HOGENOM" id="CLU_1412424_0_0_2"/>
<proteinExistence type="predicted"/>
<evidence type="ECO:0000313" key="2">
    <source>
        <dbReference type="Proteomes" id="UP000002654"/>
    </source>
</evidence>
<accession>G4RLH1</accession>
<dbReference type="RefSeq" id="WP_014127670.1">
    <property type="nucleotide sequence ID" value="NC_016070.1"/>
</dbReference>
<keyword evidence="2" id="KW-1185">Reference proteome</keyword>
<evidence type="ECO:0000313" key="1">
    <source>
        <dbReference type="EMBL" id="CCC82416.1"/>
    </source>
</evidence>
<dbReference type="STRING" id="768679.TTX_1796"/>
<gene>
    <name evidence="1" type="ordered locus">TTX_1796</name>
</gene>
<dbReference type="GeneID" id="11262682"/>
<dbReference type="eggNOG" id="arCOG05489">
    <property type="taxonomic scope" value="Archaea"/>
</dbReference>
<name>G4RLH1_THETK</name>
<dbReference type="OrthoDB" id="36293at2157"/>
<keyword evidence="1" id="KW-0413">Isomerase</keyword>
<dbReference type="PATRIC" id="fig|768679.9.peg.1819"/>
<dbReference type="GO" id="GO:0016853">
    <property type="term" value="F:isomerase activity"/>
    <property type="evidence" value="ECO:0007669"/>
    <property type="project" value="UniProtKB-KW"/>
</dbReference>
<dbReference type="KEGG" id="ttn:TTX_1796"/>
<dbReference type="Proteomes" id="UP000002654">
    <property type="component" value="Chromosome"/>
</dbReference>